<keyword evidence="2" id="KW-1185">Reference proteome</keyword>
<reference evidence="1" key="1">
    <citation type="submission" date="2020-08" db="EMBL/GenBank/DDBJ databases">
        <title>Multicomponent nature underlies the extraordinary mechanical properties of spider dragline silk.</title>
        <authorList>
            <person name="Kono N."/>
            <person name="Nakamura H."/>
            <person name="Mori M."/>
            <person name="Yoshida Y."/>
            <person name="Ohtoshi R."/>
            <person name="Malay A.D."/>
            <person name="Moran D.A.P."/>
            <person name="Tomita M."/>
            <person name="Numata K."/>
            <person name="Arakawa K."/>
        </authorList>
    </citation>
    <scope>NUCLEOTIDE SEQUENCE</scope>
</reference>
<comment type="caution">
    <text evidence="1">The sequence shown here is derived from an EMBL/GenBank/DDBJ whole genome shotgun (WGS) entry which is preliminary data.</text>
</comment>
<name>A0A8X7BUH2_9ARAC</name>
<evidence type="ECO:0000313" key="2">
    <source>
        <dbReference type="Proteomes" id="UP000886998"/>
    </source>
</evidence>
<dbReference type="EMBL" id="BMAV01003474">
    <property type="protein sequence ID" value="GFY43082.1"/>
    <property type="molecule type" value="Genomic_DNA"/>
</dbReference>
<gene>
    <name evidence="1" type="ORF">TNIN_80201</name>
</gene>
<organism evidence="1 2">
    <name type="scientific">Trichonephila inaurata madagascariensis</name>
    <dbReference type="NCBI Taxonomy" id="2747483"/>
    <lineage>
        <taxon>Eukaryota</taxon>
        <taxon>Metazoa</taxon>
        <taxon>Ecdysozoa</taxon>
        <taxon>Arthropoda</taxon>
        <taxon>Chelicerata</taxon>
        <taxon>Arachnida</taxon>
        <taxon>Araneae</taxon>
        <taxon>Araneomorphae</taxon>
        <taxon>Entelegynae</taxon>
        <taxon>Araneoidea</taxon>
        <taxon>Nephilidae</taxon>
        <taxon>Trichonephila</taxon>
        <taxon>Trichonephila inaurata</taxon>
    </lineage>
</organism>
<protein>
    <submittedName>
        <fullName evidence="1">Uncharacterized protein</fullName>
    </submittedName>
</protein>
<dbReference type="Proteomes" id="UP000886998">
    <property type="component" value="Unassembled WGS sequence"/>
</dbReference>
<accession>A0A8X7BUH2</accession>
<proteinExistence type="predicted"/>
<dbReference type="AlphaFoldDB" id="A0A8X7BUH2"/>
<evidence type="ECO:0000313" key="1">
    <source>
        <dbReference type="EMBL" id="GFY43082.1"/>
    </source>
</evidence>
<sequence length="113" mass="13095">MDQYFSRNSISLPICMGKRSRIGSSVRFHENHTGLPRSDLLAYTENRPLLPPIHQISLEKQNSQKERKRRSVGNSIVERFRMSPEEGWTPPVDRLVPDFLPEQACRTDTEVQC</sequence>